<evidence type="ECO:0000313" key="1">
    <source>
        <dbReference type="EMBL" id="CCH31054.1"/>
    </source>
</evidence>
<dbReference type="HOGENOM" id="CLU_2411421_0_0_11"/>
<keyword evidence="2" id="KW-1185">Reference proteome</keyword>
<gene>
    <name evidence="1" type="ordered locus">BN6_37630</name>
</gene>
<dbReference type="RefSeq" id="WP_015101166.1">
    <property type="nucleotide sequence ID" value="NC_019673.1"/>
</dbReference>
<accession>K0K2H5</accession>
<dbReference type="EMBL" id="HE804045">
    <property type="protein sequence ID" value="CCH31054.1"/>
    <property type="molecule type" value="Genomic_DNA"/>
</dbReference>
<proteinExistence type="predicted"/>
<name>K0K2H5_SACES</name>
<dbReference type="PATRIC" id="fig|1179773.3.peg.3762"/>
<organism evidence="1 2">
    <name type="scientific">Saccharothrix espanaensis (strain ATCC 51144 / DSM 44229 / JCM 9112 / NBRC 15066 / NRRL 15764)</name>
    <dbReference type="NCBI Taxonomy" id="1179773"/>
    <lineage>
        <taxon>Bacteria</taxon>
        <taxon>Bacillati</taxon>
        <taxon>Actinomycetota</taxon>
        <taxon>Actinomycetes</taxon>
        <taxon>Pseudonocardiales</taxon>
        <taxon>Pseudonocardiaceae</taxon>
        <taxon>Saccharothrix</taxon>
    </lineage>
</organism>
<dbReference type="AlphaFoldDB" id="K0K2H5"/>
<dbReference type="Proteomes" id="UP000006281">
    <property type="component" value="Chromosome"/>
</dbReference>
<protein>
    <submittedName>
        <fullName evidence="1">Uncharacterized protein</fullName>
    </submittedName>
</protein>
<dbReference type="KEGG" id="sesp:BN6_37630"/>
<evidence type="ECO:0000313" key="2">
    <source>
        <dbReference type="Proteomes" id="UP000006281"/>
    </source>
</evidence>
<reference evidence="1 2" key="1">
    <citation type="journal article" date="2012" name="BMC Genomics">
        <title>Complete genome sequence of Saccharothrix espanaensis DSM 44229T and comparison to the other completely sequenced Pseudonocardiaceae.</title>
        <authorList>
            <person name="Strobel T."/>
            <person name="Al-Dilaimi A."/>
            <person name="Blom J."/>
            <person name="Gessner A."/>
            <person name="Kalinowski J."/>
            <person name="Luzhetska M."/>
            <person name="Puhler A."/>
            <person name="Szczepanowski R."/>
            <person name="Bechthold A."/>
            <person name="Ruckert C."/>
        </authorList>
    </citation>
    <scope>NUCLEOTIDE SEQUENCE [LARGE SCALE GENOMIC DNA]</scope>
    <source>
        <strain evidence="2">ATCC 51144 / DSM 44229 / JCM 9112 / NBRC 15066 / NRRL 15764</strain>
    </source>
</reference>
<sequence>MDNNLYWLRRAIAEQVSPLASEWAPVLWSAERSCCCSAKPAVVVLVTLPDDPAHPVDLLLCRYHHERSRAALAGSVVYDAGDAARCPPQPQR</sequence>
<dbReference type="BioCyc" id="SESP1179773:BN6_RS18225-MONOMER"/>
<dbReference type="OrthoDB" id="3483176at2"/>